<dbReference type="RefSeq" id="WP_289381089.1">
    <property type="nucleotide sequence ID" value="NZ_JAUBOF010000100.1"/>
</dbReference>
<reference evidence="1 2" key="1">
    <citation type="submission" date="2023-06" db="EMBL/GenBank/DDBJ databases">
        <title>Rhodococcus indonesiensis sp. nov a new member of the Rhodococcus ruber lineage isolated from a sediment of neutral hot spring.</title>
        <authorList>
            <person name="Kusuma A.B."/>
            <person name="Fenylestari G."/>
            <person name="Ammar F."/>
            <person name="Nouioui I."/>
            <person name="Goodfellow M."/>
        </authorList>
    </citation>
    <scope>NUCLEOTIDE SEQUENCE [LARGE SCALE GENOMIC DNA]</scope>
    <source>
        <strain evidence="1 2">CSLK01-03</strain>
    </source>
</reference>
<gene>
    <name evidence="1" type="ORF">QT969_20820</name>
</gene>
<name>A0ABT7RSV7_9NOCA</name>
<keyword evidence="2" id="KW-1185">Reference proteome</keyword>
<organism evidence="1 2">
    <name type="scientific">Rhodococcus indonesiensis</name>
    <dbReference type="NCBI Taxonomy" id="3055869"/>
    <lineage>
        <taxon>Bacteria</taxon>
        <taxon>Bacillati</taxon>
        <taxon>Actinomycetota</taxon>
        <taxon>Actinomycetes</taxon>
        <taxon>Mycobacteriales</taxon>
        <taxon>Nocardiaceae</taxon>
        <taxon>Rhodococcus</taxon>
    </lineage>
</organism>
<proteinExistence type="predicted"/>
<evidence type="ECO:0000313" key="2">
    <source>
        <dbReference type="Proteomes" id="UP001233164"/>
    </source>
</evidence>
<protein>
    <submittedName>
        <fullName evidence="1">Uncharacterized protein</fullName>
    </submittedName>
</protein>
<dbReference type="Proteomes" id="UP001233164">
    <property type="component" value="Unassembled WGS sequence"/>
</dbReference>
<dbReference type="EMBL" id="JAUBOF010000100">
    <property type="protein sequence ID" value="MDM7490734.1"/>
    <property type="molecule type" value="Genomic_DNA"/>
</dbReference>
<sequence length="75" mass="8427">MTTTSLEPPDTHEPGHWAARVASLSRSRPADDPDLAHARDALRYWRVRRALDPELEALTADTRRLLADRLLEGVA</sequence>
<comment type="caution">
    <text evidence="1">The sequence shown here is derived from an EMBL/GenBank/DDBJ whole genome shotgun (WGS) entry which is preliminary data.</text>
</comment>
<accession>A0ABT7RSV7</accession>
<evidence type="ECO:0000313" key="1">
    <source>
        <dbReference type="EMBL" id="MDM7490734.1"/>
    </source>
</evidence>